<evidence type="ECO:0000256" key="1">
    <source>
        <dbReference type="SAM" id="SignalP"/>
    </source>
</evidence>
<comment type="caution">
    <text evidence="2">The sequence shown here is derived from an EMBL/GenBank/DDBJ whole genome shotgun (WGS) entry which is preliminary data.</text>
</comment>
<proteinExistence type="predicted"/>
<feature type="chain" id="PRO_5044833307" evidence="1">
    <location>
        <begin position="24"/>
        <end position="98"/>
    </location>
</feature>
<dbReference type="Proteomes" id="UP001632038">
    <property type="component" value="Unassembled WGS sequence"/>
</dbReference>
<evidence type="ECO:0000313" key="2">
    <source>
        <dbReference type="EMBL" id="KAL3649436.1"/>
    </source>
</evidence>
<dbReference type="InterPro" id="IPR036908">
    <property type="entry name" value="RlpA-like_sf"/>
</dbReference>
<organism evidence="2 3">
    <name type="scientific">Castilleja foliolosa</name>
    <dbReference type="NCBI Taxonomy" id="1961234"/>
    <lineage>
        <taxon>Eukaryota</taxon>
        <taxon>Viridiplantae</taxon>
        <taxon>Streptophyta</taxon>
        <taxon>Embryophyta</taxon>
        <taxon>Tracheophyta</taxon>
        <taxon>Spermatophyta</taxon>
        <taxon>Magnoliopsida</taxon>
        <taxon>eudicotyledons</taxon>
        <taxon>Gunneridae</taxon>
        <taxon>Pentapetalae</taxon>
        <taxon>asterids</taxon>
        <taxon>lamiids</taxon>
        <taxon>Lamiales</taxon>
        <taxon>Orobanchaceae</taxon>
        <taxon>Pedicularideae</taxon>
        <taxon>Castillejinae</taxon>
        <taxon>Castilleja</taxon>
    </lineage>
</organism>
<feature type="signal peptide" evidence="1">
    <location>
        <begin position="1"/>
        <end position="23"/>
    </location>
</feature>
<keyword evidence="1" id="KW-0732">Signal</keyword>
<evidence type="ECO:0000313" key="3">
    <source>
        <dbReference type="Proteomes" id="UP001632038"/>
    </source>
</evidence>
<gene>
    <name evidence="2" type="primary">EXPB2_1</name>
    <name evidence="2" type="ORF">CASFOL_005839</name>
</gene>
<protein>
    <submittedName>
        <fullName evidence="2">Expansin</fullName>
    </submittedName>
</protein>
<name>A0ABD3E8N0_9LAMI</name>
<accession>A0ABD3E8N0</accession>
<sequence>MAYSSLFTYLSTFFFLISNLCHCFNPKLLNVSKYYGGSTSWSTTDATWYGDANGPGSTGGSCGYEDAVMSQPFSSTITALAPPLYQDSNQFILDLFLK</sequence>
<keyword evidence="3" id="KW-1185">Reference proteome</keyword>
<dbReference type="Gene3D" id="2.40.40.10">
    <property type="entry name" value="RlpA-like domain"/>
    <property type="match status" value="1"/>
</dbReference>
<dbReference type="SUPFAM" id="SSF50685">
    <property type="entry name" value="Barwin-like endoglucanases"/>
    <property type="match status" value="1"/>
</dbReference>
<dbReference type="EMBL" id="JAVIJP010000007">
    <property type="protein sequence ID" value="KAL3649436.1"/>
    <property type="molecule type" value="Genomic_DNA"/>
</dbReference>
<reference evidence="3" key="1">
    <citation type="journal article" date="2024" name="IScience">
        <title>Strigolactones Initiate the Formation of Haustorium-like Structures in Castilleja.</title>
        <authorList>
            <person name="Buerger M."/>
            <person name="Peterson D."/>
            <person name="Chory J."/>
        </authorList>
    </citation>
    <scope>NUCLEOTIDE SEQUENCE [LARGE SCALE GENOMIC DNA]</scope>
</reference>
<dbReference type="AlphaFoldDB" id="A0ABD3E8N0"/>